<dbReference type="Proteomes" id="UP001470230">
    <property type="component" value="Unassembled WGS sequence"/>
</dbReference>
<keyword evidence="2" id="KW-1185">Reference proteome</keyword>
<evidence type="ECO:0000313" key="1">
    <source>
        <dbReference type="EMBL" id="KAK8872235.1"/>
    </source>
</evidence>
<proteinExistence type="predicted"/>
<sequence length="115" mass="13540">MLNDSYIIKSYKPTKIEFKNITFCVADLASIIIFIGDCSPKHCPNKKTTYILENIDDVDNNECTIEPLKLRLIDSKQVEIGQFKDKIKKLQFKERHYQNKTDQLLMEIDELKKKK</sequence>
<name>A0ABR2J3K9_9EUKA</name>
<dbReference type="EMBL" id="JAPFFF010000013">
    <property type="protein sequence ID" value="KAK8872235.1"/>
    <property type="molecule type" value="Genomic_DNA"/>
</dbReference>
<accession>A0ABR2J3K9</accession>
<protein>
    <submittedName>
        <fullName evidence="1">Uncharacterized protein</fullName>
    </submittedName>
</protein>
<reference evidence="1 2" key="1">
    <citation type="submission" date="2024-04" db="EMBL/GenBank/DDBJ databases">
        <title>Tritrichomonas musculus Genome.</title>
        <authorList>
            <person name="Alves-Ferreira E."/>
            <person name="Grigg M."/>
            <person name="Lorenzi H."/>
            <person name="Galac M."/>
        </authorList>
    </citation>
    <scope>NUCLEOTIDE SEQUENCE [LARGE SCALE GENOMIC DNA]</scope>
    <source>
        <strain evidence="1 2">EAF2021</strain>
    </source>
</reference>
<evidence type="ECO:0000313" key="2">
    <source>
        <dbReference type="Proteomes" id="UP001470230"/>
    </source>
</evidence>
<organism evidence="1 2">
    <name type="scientific">Tritrichomonas musculus</name>
    <dbReference type="NCBI Taxonomy" id="1915356"/>
    <lineage>
        <taxon>Eukaryota</taxon>
        <taxon>Metamonada</taxon>
        <taxon>Parabasalia</taxon>
        <taxon>Tritrichomonadida</taxon>
        <taxon>Tritrichomonadidae</taxon>
        <taxon>Tritrichomonas</taxon>
    </lineage>
</organism>
<gene>
    <name evidence="1" type="ORF">M9Y10_008001</name>
</gene>
<comment type="caution">
    <text evidence="1">The sequence shown here is derived from an EMBL/GenBank/DDBJ whole genome shotgun (WGS) entry which is preliminary data.</text>
</comment>